<feature type="compositionally biased region" description="Basic and acidic residues" evidence="1">
    <location>
        <begin position="224"/>
        <end position="233"/>
    </location>
</feature>
<name>A0A914HYI1_GLORO</name>
<protein>
    <submittedName>
        <fullName evidence="3">Hyaluronan/mRNA-binding protein domain-containing protein</fullName>
    </submittedName>
</protein>
<accession>A0A914HYI1</accession>
<evidence type="ECO:0000313" key="2">
    <source>
        <dbReference type="Proteomes" id="UP000887572"/>
    </source>
</evidence>
<evidence type="ECO:0000256" key="1">
    <source>
        <dbReference type="SAM" id="MobiDB-lite"/>
    </source>
</evidence>
<feature type="compositionally biased region" description="Basic and acidic residues" evidence="1">
    <location>
        <begin position="198"/>
        <end position="216"/>
    </location>
</feature>
<feature type="region of interest" description="Disordered" evidence="1">
    <location>
        <begin position="1"/>
        <end position="262"/>
    </location>
</feature>
<keyword evidence="2" id="KW-1185">Reference proteome</keyword>
<feature type="compositionally biased region" description="Gly residues" evidence="1">
    <location>
        <begin position="303"/>
        <end position="330"/>
    </location>
</feature>
<sequence length="356" mass="38687">MEYGVQTHNKFAFLDGEDLSDGITFEPSRRATAPKQDQPRTGGRGGPREVNLRNDQRQVKPTDAENKESEAKPKEAKPKETKPKEAKNGGLDSNVGLDTEYGSRRATAPKRGQPRTGGRGGPRGVNFRNDQRQVKPTEAENKESEVKPKENENTGWDSNVGWDNEDIAVEPPKTEEKVENAVVVEEAKETNTETEVDQTLREKTYEEWKSEQKNAEQIHFNIRKPGEGDDQKLYQKLIPMKNQNAKGPKLEEEIDESAQHKEKREKALLIDVSFVDKRSGFGGGNSGFAGQRGGGPRGERSRGGGNRGGARGGGGGGPRGNYGGGGGISAGGAPKRQQGGSFTLENEQFPALGAAH</sequence>
<dbReference type="GO" id="GO:0005737">
    <property type="term" value="C:cytoplasm"/>
    <property type="evidence" value="ECO:0007669"/>
    <property type="project" value="TreeGrafter"/>
</dbReference>
<reference evidence="3" key="1">
    <citation type="submission" date="2022-11" db="UniProtKB">
        <authorList>
            <consortium name="WormBaseParasite"/>
        </authorList>
    </citation>
    <scope>IDENTIFICATION</scope>
</reference>
<evidence type="ECO:0000313" key="3">
    <source>
        <dbReference type="WBParaSite" id="Gr19_v10_g528.t1"/>
    </source>
</evidence>
<feature type="compositionally biased region" description="Gly residues" evidence="1">
    <location>
        <begin position="280"/>
        <end position="296"/>
    </location>
</feature>
<dbReference type="PANTHER" id="PTHR12299">
    <property type="entry name" value="HYALURONIC ACID-BINDING PROTEIN 4"/>
    <property type="match status" value="1"/>
</dbReference>
<feature type="compositionally biased region" description="Basic and acidic residues" evidence="1">
    <location>
        <begin position="129"/>
        <end position="152"/>
    </location>
</feature>
<dbReference type="PANTHER" id="PTHR12299:SF17">
    <property type="entry name" value="AT19571P-RELATED"/>
    <property type="match status" value="1"/>
</dbReference>
<feature type="region of interest" description="Disordered" evidence="1">
    <location>
        <begin position="277"/>
        <end position="356"/>
    </location>
</feature>
<feature type="compositionally biased region" description="Basic and acidic residues" evidence="1">
    <location>
        <begin position="172"/>
        <end position="191"/>
    </location>
</feature>
<proteinExistence type="predicted"/>
<organism evidence="2 3">
    <name type="scientific">Globodera rostochiensis</name>
    <name type="common">Golden nematode worm</name>
    <name type="synonym">Heterodera rostochiensis</name>
    <dbReference type="NCBI Taxonomy" id="31243"/>
    <lineage>
        <taxon>Eukaryota</taxon>
        <taxon>Metazoa</taxon>
        <taxon>Ecdysozoa</taxon>
        <taxon>Nematoda</taxon>
        <taxon>Chromadorea</taxon>
        <taxon>Rhabditida</taxon>
        <taxon>Tylenchina</taxon>
        <taxon>Tylenchomorpha</taxon>
        <taxon>Tylenchoidea</taxon>
        <taxon>Heteroderidae</taxon>
        <taxon>Heteroderinae</taxon>
        <taxon>Globodera</taxon>
    </lineage>
</organism>
<dbReference type="GO" id="GO:0005634">
    <property type="term" value="C:nucleus"/>
    <property type="evidence" value="ECO:0007669"/>
    <property type="project" value="TreeGrafter"/>
</dbReference>
<feature type="compositionally biased region" description="Basic and acidic residues" evidence="1">
    <location>
        <begin position="46"/>
        <end position="87"/>
    </location>
</feature>
<dbReference type="AlphaFoldDB" id="A0A914HYI1"/>
<dbReference type="GO" id="GO:0003723">
    <property type="term" value="F:RNA binding"/>
    <property type="evidence" value="ECO:0007669"/>
    <property type="project" value="InterPro"/>
</dbReference>
<dbReference type="Proteomes" id="UP000887572">
    <property type="component" value="Unplaced"/>
</dbReference>
<dbReference type="WBParaSite" id="Gr19_v10_g528.t1">
    <property type="protein sequence ID" value="Gr19_v10_g528.t1"/>
    <property type="gene ID" value="Gr19_v10_g528"/>
</dbReference>
<dbReference type="InterPro" id="IPR039764">
    <property type="entry name" value="HABP4/SERBP1-like"/>
</dbReference>